<accession>A0AAE0W9U8</accession>
<keyword evidence="1" id="KW-0812">Transmembrane</keyword>
<keyword evidence="3" id="KW-1185">Reference proteome</keyword>
<evidence type="ECO:0000313" key="3">
    <source>
        <dbReference type="Proteomes" id="UP001195483"/>
    </source>
</evidence>
<evidence type="ECO:0000256" key="1">
    <source>
        <dbReference type="SAM" id="Phobius"/>
    </source>
</evidence>
<protein>
    <submittedName>
        <fullName evidence="2">Uncharacterized protein</fullName>
    </submittedName>
</protein>
<sequence>MMNIMEPSESTNLIFKGISRIRTFNRKAYVYSCIVVFTIVICSLLLIIGAKRNSNIREDYTDQRIKDSNLEKMETNHPKIQYLVDMLPASFTMTLRVLQKQAENWILQDNQDIIVEFNRYGRKLRYRECYIIDSNKSDGETYNLGDCVLVAEGQSMYHISGESDWKCFHHVETLSVYYIIQLGLNATQTYSKFSEPCHGRKWKVEMQNGDIFFCENAGQLLTVHQNNMKAEVIHWTSPATEQIKVPYSSKQCIFKSIDISYLLGKKKVPPIFKTTSGQTRNQVKDCLFVHGSGRVPEKEPSTGYEILSEYKSYWGDISYYTPQCKSRKFIRMNTIVHGWDNSTLHEQFCEFAAGNKKVVSEKIIFSHSMGNLIIAAALHRNLCSFDTNSTEWYSIGGPWKGSKVVDQLKYFCPHLNKMLVILGFDTYCTDDGKIPNTAYTSMRTDYKSPTGITYTDIINVSKRLVKGVMCGDSSIGIGKNWKISAWLAFVQTVSGGGKISDGLVALDGCSAVGGTFQETFESQFYRGGFNHLEGTCMYGDASWTIFGDFSKLQPCKWISLR</sequence>
<reference evidence="2" key="3">
    <citation type="submission" date="2023-05" db="EMBL/GenBank/DDBJ databases">
        <authorList>
            <person name="Smith C.H."/>
        </authorList>
    </citation>
    <scope>NUCLEOTIDE SEQUENCE</scope>
    <source>
        <strain evidence="2">CHS0354</strain>
        <tissue evidence="2">Mantle</tissue>
    </source>
</reference>
<reference evidence="2" key="2">
    <citation type="journal article" date="2021" name="Genome Biol. Evol.">
        <title>Developing a high-quality reference genome for a parasitic bivalve with doubly uniparental inheritance (Bivalvia: Unionida).</title>
        <authorList>
            <person name="Smith C.H."/>
        </authorList>
    </citation>
    <scope>NUCLEOTIDE SEQUENCE</scope>
    <source>
        <strain evidence="2">CHS0354</strain>
        <tissue evidence="2">Mantle</tissue>
    </source>
</reference>
<gene>
    <name evidence="2" type="ORF">CHS0354_005886</name>
</gene>
<feature type="transmembrane region" description="Helical" evidence="1">
    <location>
        <begin position="28"/>
        <end position="50"/>
    </location>
</feature>
<organism evidence="2 3">
    <name type="scientific">Potamilus streckersoni</name>
    <dbReference type="NCBI Taxonomy" id="2493646"/>
    <lineage>
        <taxon>Eukaryota</taxon>
        <taxon>Metazoa</taxon>
        <taxon>Spiralia</taxon>
        <taxon>Lophotrochozoa</taxon>
        <taxon>Mollusca</taxon>
        <taxon>Bivalvia</taxon>
        <taxon>Autobranchia</taxon>
        <taxon>Heteroconchia</taxon>
        <taxon>Palaeoheterodonta</taxon>
        <taxon>Unionida</taxon>
        <taxon>Unionoidea</taxon>
        <taxon>Unionidae</taxon>
        <taxon>Ambleminae</taxon>
        <taxon>Lampsilini</taxon>
        <taxon>Potamilus</taxon>
    </lineage>
</organism>
<dbReference type="Proteomes" id="UP001195483">
    <property type="component" value="Unassembled WGS sequence"/>
</dbReference>
<reference evidence="2" key="1">
    <citation type="journal article" date="2021" name="Genome Biol. Evol.">
        <title>A High-Quality Reference Genome for a Parasitic Bivalve with Doubly Uniparental Inheritance (Bivalvia: Unionida).</title>
        <authorList>
            <person name="Smith C.H."/>
        </authorList>
    </citation>
    <scope>NUCLEOTIDE SEQUENCE</scope>
    <source>
        <strain evidence="2">CHS0354</strain>
    </source>
</reference>
<dbReference type="AlphaFoldDB" id="A0AAE0W9U8"/>
<proteinExistence type="predicted"/>
<keyword evidence="1" id="KW-1133">Transmembrane helix</keyword>
<comment type="caution">
    <text evidence="2">The sequence shown here is derived from an EMBL/GenBank/DDBJ whole genome shotgun (WGS) entry which is preliminary data.</text>
</comment>
<dbReference type="EMBL" id="JAEAOA010000420">
    <property type="protein sequence ID" value="KAK3605580.1"/>
    <property type="molecule type" value="Genomic_DNA"/>
</dbReference>
<name>A0AAE0W9U8_9BIVA</name>
<evidence type="ECO:0000313" key="2">
    <source>
        <dbReference type="EMBL" id="KAK3605580.1"/>
    </source>
</evidence>
<keyword evidence="1" id="KW-0472">Membrane</keyword>